<name>A0ABQ9IXZ1_9CUCU</name>
<gene>
    <name evidence="1" type="ORF">NQ317_016158</name>
</gene>
<dbReference type="EMBL" id="JAPWTJ010001974">
    <property type="protein sequence ID" value="KAJ8968510.1"/>
    <property type="molecule type" value="Genomic_DNA"/>
</dbReference>
<evidence type="ECO:0000313" key="1">
    <source>
        <dbReference type="EMBL" id="KAJ8968510.1"/>
    </source>
</evidence>
<reference evidence="1" key="1">
    <citation type="journal article" date="2023" name="Insect Mol. Biol.">
        <title>Genome sequencing provides insights into the evolution of gene families encoding plant cell wall-degrading enzymes in longhorned beetles.</title>
        <authorList>
            <person name="Shin N.R."/>
            <person name="Okamura Y."/>
            <person name="Kirsch R."/>
            <person name="Pauchet Y."/>
        </authorList>
    </citation>
    <scope>NUCLEOTIDE SEQUENCE</scope>
    <source>
        <strain evidence="1">MMC_N1</strain>
    </source>
</reference>
<organism evidence="1 2">
    <name type="scientific">Molorchus minor</name>
    <dbReference type="NCBI Taxonomy" id="1323400"/>
    <lineage>
        <taxon>Eukaryota</taxon>
        <taxon>Metazoa</taxon>
        <taxon>Ecdysozoa</taxon>
        <taxon>Arthropoda</taxon>
        <taxon>Hexapoda</taxon>
        <taxon>Insecta</taxon>
        <taxon>Pterygota</taxon>
        <taxon>Neoptera</taxon>
        <taxon>Endopterygota</taxon>
        <taxon>Coleoptera</taxon>
        <taxon>Polyphaga</taxon>
        <taxon>Cucujiformia</taxon>
        <taxon>Chrysomeloidea</taxon>
        <taxon>Cerambycidae</taxon>
        <taxon>Lamiinae</taxon>
        <taxon>Monochamini</taxon>
        <taxon>Molorchus</taxon>
    </lineage>
</organism>
<keyword evidence="2" id="KW-1185">Reference proteome</keyword>
<evidence type="ECO:0000313" key="2">
    <source>
        <dbReference type="Proteomes" id="UP001162164"/>
    </source>
</evidence>
<dbReference type="Proteomes" id="UP001162164">
    <property type="component" value="Unassembled WGS sequence"/>
</dbReference>
<protein>
    <submittedName>
        <fullName evidence="1">Uncharacterized protein</fullName>
    </submittedName>
</protein>
<accession>A0ABQ9IXZ1</accession>
<sequence>MVKIAIQGMISTGGWILESAEFVHINLHLLRVYYQMEKVYHSGIRFKAKKTPRPGREHDVIPFSVFVAYEYGKQKMSDSQISKEAVELLYKYWSEHKFSVQCQSHIYLLLNHLVANNIEGAKSVKGYLLTDFKDECKDWLEEQVNKQQISLW</sequence>
<proteinExistence type="predicted"/>
<comment type="caution">
    <text evidence="1">The sequence shown here is derived from an EMBL/GenBank/DDBJ whole genome shotgun (WGS) entry which is preliminary data.</text>
</comment>